<feature type="signal peptide" evidence="10">
    <location>
        <begin position="1"/>
        <end position="16"/>
    </location>
</feature>
<dbReference type="GeneID" id="114462344"/>
<comment type="similarity">
    <text evidence="3 10">Belongs to the PIGX family.</text>
</comment>
<dbReference type="CTD" id="54965"/>
<dbReference type="InterPro" id="IPR013233">
    <property type="entry name" value="PIG-X/PBN1"/>
</dbReference>
<evidence type="ECO:0000256" key="8">
    <source>
        <dbReference type="ARBA" id="ARBA00023136"/>
    </source>
</evidence>
<dbReference type="PANTHER" id="PTHR28650:SF1">
    <property type="entry name" value="PHOSPHATIDYLINOSITOL-GLYCAN BIOSYNTHESIS CLASS X PROTEIN"/>
    <property type="match status" value="1"/>
</dbReference>
<evidence type="ECO:0000256" key="1">
    <source>
        <dbReference type="ARBA" id="ARBA00004389"/>
    </source>
</evidence>
<protein>
    <recommendedName>
        <fullName evidence="10">Phosphatidylinositol-glycan biosynthesis class X protein</fullName>
    </recommendedName>
</protein>
<dbReference type="Ensembl" id="ENSGWIT00000039404.1">
    <property type="protein sequence ID" value="ENSGWIP00000036145.1"/>
    <property type="gene ID" value="ENSGWIG00000018658.1"/>
</dbReference>
<dbReference type="Proteomes" id="UP000694680">
    <property type="component" value="Chromosome 4"/>
</dbReference>
<evidence type="ECO:0000256" key="7">
    <source>
        <dbReference type="ARBA" id="ARBA00022989"/>
    </source>
</evidence>
<dbReference type="PANTHER" id="PTHR28650">
    <property type="entry name" value="PHOSPHATIDYLINOSITOL-GLYCAN BIOSYNTHESIS CLASS X PROTEIN"/>
    <property type="match status" value="1"/>
</dbReference>
<dbReference type="AlphaFoldDB" id="A0A8C5N874"/>
<evidence type="ECO:0000256" key="10">
    <source>
        <dbReference type="RuleBase" id="RU366056"/>
    </source>
</evidence>
<comment type="function">
    <text evidence="10">Stabilizing subunit of the glycosylphosphatidylinositol-mannosyltransferase I complex which catalyzes the transfer of the first mannose, via an alpha-1,4 bond from a dolichol-phosphate-mannose (Dol-P-Man) to the glucosaminyl acyl phosphatidylinositol (GlcN-(acyl)PI) intermediate to generate alpha-D-Man-(1-&gt;4)-alpha-D-GlcN-(1-&gt;6)-(1-radyl,2-acyl-sn-glycero-3-phospho)-2-acyl-inositol and participates in the sixth step of the glycosylphosphatidylinositol-anchor biosynthesis. Probably acts by stabilizing the mannosyltransferase PIGM.</text>
</comment>
<keyword evidence="4 10" id="KW-0337">GPI-anchor biosynthesis</keyword>
<keyword evidence="12" id="KW-1185">Reference proteome</keyword>
<evidence type="ECO:0000256" key="9">
    <source>
        <dbReference type="ARBA" id="ARBA00023180"/>
    </source>
</evidence>
<sequence length="247" mass="27503">MYLVLFALLVFSTCHCLDNNEENQDPCGLLRQWIETSSMSVDLNKEGYHRELTTTVELSPDAFSNVRVLLVYRWPRGVYVDPFQLASMSAQRDWQILLDSAIDLELPAHQTSGFVTFVYPGLSKLTSGPLKVTIPVHGRYHMPSSDGEAFTFITIEAPELLLRTETCTRLSSLEPHAVVNAPCTVNNLTTCGWVQIQQNQMIGPISFQIPVGDGSLVVPVCGGTLLITLICCVALTKYMWKHRIVDA</sequence>
<evidence type="ECO:0000256" key="4">
    <source>
        <dbReference type="ARBA" id="ARBA00022502"/>
    </source>
</evidence>
<evidence type="ECO:0000256" key="5">
    <source>
        <dbReference type="ARBA" id="ARBA00022692"/>
    </source>
</evidence>
<feature type="chain" id="PRO_5034309308" description="Phosphatidylinositol-glycan biosynthesis class X protein" evidence="10">
    <location>
        <begin position="17"/>
        <end position="247"/>
    </location>
</feature>
<evidence type="ECO:0000256" key="6">
    <source>
        <dbReference type="ARBA" id="ARBA00022824"/>
    </source>
</evidence>
<feature type="transmembrane region" description="Helical" evidence="10">
    <location>
        <begin position="216"/>
        <end position="235"/>
    </location>
</feature>
<dbReference type="OrthoDB" id="5546453at2759"/>
<dbReference type="Pfam" id="PF08320">
    <property type="entry name" value="PIG-X"/>
    <property type="match status" value="1"/>
</dbReference>
<reference evidence="11" key="2">
    <citation type="submission" date="2025-08" db="UniProtKB">
        <authorList>
            <consortium name="Ensembl"/>
        </authorList>
    </citation>
    <scope>IDENTIFICATION</scope>
</reference>
<organism evidence="11 12">
    <name type="scientific">Gouania willdenowi</name>
    <name type="common">Blunt-snouted clingfish</name>
    <name type="synonym">Lepadogaster willdenowi</name>
    <dbReference type="NCBI Taxonomy" id="441366"/>
    <lineage>
        <taxon>Eukaryota</taxon>
        <taxon>Metazoa</taxon>
        <taxon>Chordata</taxon>
        <taxon>Craniata</taxon>
        <taxon>Vertebrata</taxon>
        <taxon>Euteleostomi</taxon>
        <taxon>Actinopterygii</taxon>
        <taxon>Neopterygii</taxon>
        <taxon>Teleostei</taxon>
        <taxon>Neoteleostei</taxon>
        <taxon>Acanthomorphata</taxon>
        <taxon>Ovalentaria</taxon>
        <taxon>Blenniimorphae</taxon>
        <taxon>Blenniiformes</taxon>
        <taxon>Gobiesocoidei</taxon>
        <taxon>Gobiesocidae</taxon>
        <taxon>Gobiesocinae</taxon>
        <taxon>Gouania</taxon>
    </lineage>
</organism>
<evidence type="ECO:0000256" key="3">
    <source>
        <dbReference type="ARBA" id="ARBA00010345"/>
    </source>
</evidence>
<evidence type="ECO:0000256" key="2">
    <source>
        <dbReference type="ARBA" id="ARBA00004687"/>
    </source>
</evidence>
<dbReference type="GO" id="GO:0006506">
    <property type="term" value="P:GPI anchor biosynthetic process"/>
    <property type="evidence" value="ECO:0007669"/>
    <property type="project" value="UniProtKB-UniPathway"/>
</dbReference>
<reference evidence="11" key="1">
    <citation type="submission" date="2020-06" db="EMBL/GenBank/DDBJ databases">
        <authorList>
            <consortium name="Wellcome Sanger Institute Data Sharing"/>
        </authorList>
    </citation>
    <scope>NUCLEOTIDE SEQUENCE [LARGE SCALE GENOMIC DNA]</scope>
</reference>
<dbReference type="RefSeq" id="XP_028300911.1">
    <property type="nucleotide sequence ID" value="XM_028445110.1"/>
</dbReference>
<keyword evidence="9" id="KW-0325">Glycoprotein</keyword>
<reference evidence="11" key="3">
    <citation type="submission" date="2025-09" db="UniProtKB">
        <authorList>
            <consortium name="Ensembl"/>
        </authorList>
    </citation>
    <scope>IDENTIFICATION</scope>
</reference>
<evidence type="ECO:0000313" key="12">
    <source>
        <dbReference type="Proteomes" id="UP000694680"/>
    </source>
</evidence>
<evidence type="ECO:0000313" key="11">
    <source>
        <dbReference type="Ensembl" id="ENSGWIP00000036145.1"/>
    </source>
</evidence>
<accession>A0A8C5N874</accession>
<comment type="subcellular location">
    <subcellularLocation>
        <location evidence="1 10">Endoplasmic reticulum membrane</location>
        <topology evidence="1 10">Single-pass membrane protein</topology>
    </subcellularLocation>
</comment>
<name>A0A8C5N874_GOUWI</name>
<dbReference type="GO" id="GO:0005789">
    <property type="term" value="C:endoplasmic reticulum membrane"/>
    <property type="evidence" value="ECO:0007669"/>
    <property type="project" value="UniProtKB-SubCell"/>
</dbReference>
<keyword evidence="8 10" id="KW-0472">Membrane</keyword>
<gene>
    <name evidence="11" type="primary">pigx</name>
</gene>
<proteinExistence type="inferred from homology"/>
<keyword evidence="7 10" id="KW-1133">Transmembrane helix</keyword>
<dbReference type="UniPathway" id="UPA00196"/>
<keyword evidence="10" id="KW-0732">Signal</keyword>
<dbReference type="InterPro" id="IPR040039">
    <property type="entry name" value="PIGX"/>
</dbReference>
<comment type="pathway">
    <text evidence="2 10">Glycolipid biosynthesis; glycosylphosphatidylinositol-anchor biosynthesis.</text>
</comment>
<keyword evidence="5 10" id="KW-0812">Transmembrane</keyword>
<keyword evidence="6 10" id="KW-0256">Endoplasmic reticulum</keyword>
<dbReference type="SMART" id="SM00780">
    <property type="entry name" value="PIG-X"/>
    <property type="match status" value="1"/>
</dbReference>